<evidence type="ECO:0000256" key="15">
    <source>
        <dbReference type="ARBA" id="ARBA00023180"/>
    </source>
</evidence>
<evidence type="ECO:0000256" key="1">
    <source>
        <dbReference type="ARBA" id="ARBA00004251"/>
    </source>
</evidence>
<evidence type="ECO:0000256" key="9">
    <source>
        <dbReference type="ARBA" id="ARBA00022840"/>
    </source>
</evidence>
<feature type="signal peptide" evidence="17">
    <location>
        <begin position="1"/>
        <end position="30"/>
    </location>
</feature>
<dbReference type="eggNOG" id="COG2374">
    <property type="taxonomic scope" value="Bacteria"/>
</dbReference>
<dbReference type="GO" id="GO:0005975">
    <property type="term" value="P:carbohydrate metabolic process"/>
    <property type="evidence" value="ECO:0007669"/>
    <property type="project" value="UniProtKB-ARBA"/>
</dbReference>
<dbReference type="Proteomes" id="UP000183015">
    <property type="component" value="Unassembled WGS sequence"/>
</dbReference>
<evidence type="ECO:0000259" key="19">
    <source>
        <dbReference type="Pfam" id="PF16640"/>
    </source>
</evidence>
<evidence type="ECO:0000256" key="14">
    <source>
        <dbReference type="ARBA" id="ARBA00023170"/>
    </source>
</evidence>
<dbReference type="Gene3D" id="2.60.40.10">
    <property type="entry name" value="Immunoglobulins"/>
    <property type="match status" value="1"/>
</dbReference>
<evidence type="ECO:0000256" key="6">
    <source>
        <dbReference type="ARBA" id="ARBA00022729"/>
    </source>
</evidence>
<dbReference type="OrthoDB" id="3218241at2"/>
<feature type="region of interest" description="Disordered" evidence="16">
    <location>
        <begin position="183"/>
        <end position="269"/>
    </location>
</feature>
<feature type="compositionally biased region" description="Gly residues" evidence="16">
    <location>
        <begin position="183"/>
        <end position="222"/>
    </location>
</feature>
<evidence type="ECO:0000313" key="20">
    <source>
        <dbReference type="EMBL" id="SEL20988.1"/>
    </source>
</evidence>
<evidence type="ECO:0000259" key="18">
    <source>
        <dbReference type="Pfam" id="PF12810"/>
    </source>
</evidence>
<keyword evidence="10" id="KW-1133">Transmembrane helix</keyword>
<keyword evidence="13" id="KW-1015">Disulfide bond</keyword>
<dbReference type="GO" id="GO:0005524">
    <property type="term" value="F:ATP binding"/>
    <property type="evidence" value="ECO:0007669"/>
    <property type="project" value="UniProtKB-KW"/>
</dbReference>
<dbReference type="GO" id="GO:0004714">
    <property type="term" value="F:transmembrane receptor protein tyrosine kinase activity"/>
    <property type="evidence" value="ECO:0007669"/>
    <property type="project" value="UniProtKB-EC"/>
</dbReference>
<feature type="compositionally biased region" description="Low complexity" evidence="16">
    <location>
        <begin position="235"/>
        <end position="248"/>
    </location>
</feature>
<dbReference type="eggNOG" id="COG3534">
    <property type="taxonomic scope" value="Bacteria"/>
</dbReference>
<evidence type="ECO:0000256" key="16">
    <source>
        <dbReference type="SAM" id="MobiDB-lite"/>
    </source>
</evidence>
<organism evidence="20 21">
    <name type="scientific">Streptacidiphilus jiangxiensis</name>
    <dbReference type="NCBI Taxonomy" id="235985"/>
    <lineage>
        <taxon>Bacteria</taxon>
        <taxon>Bacillati</taxon>
        <taxon>Actinomycetota</taxon>
        <taxon>Actinomycetes</taxon>
        <taxon>Kitasatosporales</taxon>
        <taxon>Streptomycetaceae</taxon>
        <taxon>Streptacidiphilus</taxon>
    </lineage>
</organism>
<keyword evidence="12" id="KW-0829">Tyrosine-protein kinase</keyword>
<feature type="domain" description="ALK/LTK-like glycine-rich" evidence="18">
    <location>
        <begin position="70"/>
        <end position="319"/>
    </location>
</feature>
<evidence type="ECO:0000256" key="2">
    <source>
        <dbReference type="ARBA" id="ARBA00011902"/>
    </source>
</evidence>
<evidence type="ECO:0000313" key="21">
    <source>
        <dbReference type="Proteomes" id="UP000183015"/>
    </source>
</evidence>
<keyword evidence="11" id="KW-0472">Membrane</keyword>
<feature type="domain" description="Bacterial Ig-like" evidence="19">
    <location>
        <begin position="330"/>
        <end position="419"/>
    </location>
</feature>
<proteinExistence type="predicted"/>
<evidence type="ECO:0000256" key="13">
    <source>
        <dbReference type="ARBA" id="ARBA00023157"/>
    </source>
</evidence>
<evidence type="ECO:0000256" key="4">
    <source>
        <dbReference type="ARBA" id="ARBA00022679"/>
    </source>
</evidence>
<evidence type="ECO:0000256" key="17">
    <source>
        <dbReference type="SAM" id="SignalP"/>
    </source>
</evidence>
<keyword evidence="6 17" id="KW-0732">Signal</keyword>
<dbReference type="GO" id="GO:0005886">
    <property type="term" value="C:plasma membrane"/>
    <property type="evidence" value="ECO:0007669"/>
    <property type="project" value="UniProtKB-SubCell"/>
</dbReference>
<feature type="compositionally biased region" description="Gly residues" evidence="16">
    <location>
        <begin position="135"/>
        <end position="156"/>
    </location>
</feature>
<keyword evidence="7" id="KW-0547">Nucleotide-binding</keyword>
<dbReference type="InterPro" id="IPR013783">
    <property type="entry name" value="Ig-like_fold"/>
</dbReference>
<dbReference type="STRING" id="235985.SAMN05414137_106308"/>
<evidence type="ECO:0000256" key="3">
    <source>
        <dbReference type="ARBA" id="ARBA00022475"/>
    </source>
</evidence>
<dbReference type="RefSeq" id="WP_075003904.1">
    <property type="nucleotide sequence ID" value="NZ_FOAZ01000006.1"/>
</dbReference>
<protein>
    <recommendedName>
        <fullName evidence="2">receptor protein-tyrosine kinase</fullName>
        <ecNumber evidence="2">2.7.10.1</ecNumber>
    </recommendedName>
</protein>
<evidence type="ECO:0000256" key="10">
    <source>
        <dbReference type="ARBA" id="ARBA00022989"/>
    </source>
</evidence>
<dbReference type="Pfam" id="PF16640">
    <property type="entry name" value="Big_3_5"/>
    <property type="match status" value="1"/>
</dbReference>
<feature type="region of interest" description="Disordered" evidence="16">
    <location>
        <begin position="124"/>
        <end position="162"/>
    </location>
</feature>
<reference evidence="21" key="1">
    <citation type="submission" date="2016-10" db="EMBL/GenBank/DDBJ databases">
        <authorList>
            <person name="Varghese N."/>
        </authorList>
    </citation>
    <scope>NUCLEOTIDE SEQUENCE [LARGE SCALE GENOMIC DNA]</scope>
    <source>
        <strain evidence="21">DSM 45096 / BCRC 16803 / CGMCC 4.1857 / CIP 109030 / JCM 12277 / KCTC 19219 / NBRC 100920 / 33214</strain>
    </source>
</reference>
<feature type="chain" id="PRO_5010260257" description="receptor protein-tyrosine kinase" evidence="17">
    <location>
        <begin position="31"/>
        <end position="592"/>
    </location>
</feature>
<evidence type="ECO:0000256" key="11">
    <source>
        <dbReference type="ARBA" id="ARBA00023136"/>
    </source>
</evidence>
<keyword evidence="21" id="KW-1185">Reference proteome</keyword>
<evidence type="ECO:0000256" key="7">
    <source>
        <dbReference type="ARBA" id="ARBA00022741"/>
    </source>
</evidence>
<accession>A0A1H7NDF8</accession>
<dbReference type="InterPro" id="IPR055163">
    <property type="entry name" value="ALK/LTK-like_GRD"/>
</dbReference>
<name>A0A1H7NDF8_STRJI</name>
<keyword evidence="15" id="KW-0325">Glycoprotein</keyword>
<keyword evidence="5" id="KW-0812">Transmembrane</keyword>
<dbReference type="AlphaFoldDB" id="A0A1H7NDF8"/>
<dbReference type="Pfam" id="PF12810">
    <property type="entry name" value="ALK_LTK_GRD"/>
    <property type="match status" value="1"/>
</dbReference>
<dbReference type="EC" id="2.7.10.1" evidence="2"/>
<comment type="subcellular location">
    <subcellularLocation>
        <location evidence="1">Cell membrane</location>
        <topology evidence="1">Single-pass type I membrane protein</topology>
    </subcellularLocation>
</comment>
<dbReference type="EMBL" id="FOAZ01000006">
    <property type="protein sequence ID" value="SEL20988.1"/>
    <property type="molecule type" value="Genomic_DNA"/>
</dbReference>
<evidence type="ECO:0000256" key="12">
    <source>
        <dbReference type="ARBA" id="ARBA00023137"/>
    </source>
</evidence>
<gene>
    <name evidence="20" type="ORF">SAMN05414137_106308</name>
</gene>
<dbReference type="InterPro" id="IPR032109">
    <property type="entry name" value="Big_3_5"/>
</dbReference>
<keyword evidence="14" id="KW-0675">Receptor</keyword>
<keyword evidence="8" id="KW-0418">Kinase</keyword>
<sequence>MRRSVLFALTGTTGLLTAVLVPVATGPAAAAAVSPCGATGVLASSPNSCTYTATGTDTFTVPDGVSAVTVDLFGAEGGSAAGYVAPNPPNAGASGGLGGETRATLAVRPGQTLRLTIGAAGIPGSSRHGEFARPGGFGHGSGGGGAHGGGGSGGGASDVRTGAFGGGDRVLVAGGGGGAGNGGPLLHGGAGGGPVAQDGGQGGGPDGSGVAGGGGSQSGPGTGSPNSALGGPGIPGTDTDPNTGLPDPGSGGPGGNGARGGNGGGGGGGGWFGGAGGSGGGNPGNLYGAGGGGGSSHAASDATDVSLLQGVNQGDGHATVSFRYDTTTTLTADTTSPLFGRPVTLTATVGPDNAGAPTPTGTVTFSDGTTALATVPLTDGRAAFTTSGFQPGIHPITAAYGGDPSSMPSASASPTGVTVGFDGPCLTGAHHGPLTVRSGDSLCLGAGGSQDGPVTVRPGGALAVLGAEIHGPLAADGAAALTFCGSTFDAPVSVHGTTGFLLVGAAPGASGDCGGNTVRGPLTLTANTGGLDVSGNTVTAPVTLTANSGGGLPPEPAVPTFEADTVTGPLRCSGNAPDLTVDPLLAGPGCGA</sequence>
<feature type="compositionally biased region" description="Gly residues" evidence="16">
    <location>
        <begin position="249"/>
        <end position="269"/>
    </location>
</feature>
<evidence type="ECO:0000256" key="8">
    <source>
        <dbReference type="ARBA" id="ARBA00022777"/>
    </source>
</evidence>
<keyword evidence="3" id="KW-1003">Cell membrane</keyword>
<keyword evidence="4" id="KW-0808">Transferase</keyword>
<keyword evidence="9" id="KW-0067">ATP-binding</keyword>
<evidence type="ECO:0000256" key="5">
    <source>
        <dbReference type="ARBA" id="ARBA00022692"/>
    </source>
</evidence>